<dbReference type="PROSITE" id="PS51257">
    <property type="entry name" value="PROKAR_LIPOPROTEIN"/>
    <property type="match status" value="1"/>
</dbReference>
<protein>
    <recommendedName>
        <fullName evidence="3">Substrate import-associated zinc metallohydrolase lipoprotein</fullName>
    </recommendedName>
</protein>
<dbReference type="EMBL" id="BAAAZK010000008">
    <property type="protein sequence ID" value="GAA4183191.1"/>
    <property type="molecule type" value="Genomic_DNA"/>
</dbReference>
<name>A0ABP8AFM6_9SPHI</name>
<proteinExistence type="predicted"/>
<organism evidence="1 2">
    <name type="scientific">Sphingobacterium ginsenosidimutans</name>
    <dbReference type="NCBI Taxonomy" id="687845"/>
    <lineage>
        <taxon>Bacteria</taxon>
        <taxon>Pseudomonadati</taxon>
        <taxon>Bacteroidota</taxon>
        <taxon>Sphingobacteriia</taxon>
        <taxon>Sphingobacteriales</taxon>
        <taxon>Sphingobacteriaceae</taxon>
        <taxon>Sphingobacterium</taxon>
    </lineage>
</organism>
<evidence type="ECO:0000313" key="2">
    <source>
        <dbReference type="Proteomes" id="UP001500167"/>
    </source>
</evidence>
<keyword evidence="2" id="KW-1185">Reference proteome</keyword>
<dbReference type="NCBIfam" id="TIGR04549">
    <property type="entry name" value="LP_HExxH_w_tonB"/>
    <property type="match status" value="1"/>
</dbReference>
<accession>A0ABP8AFM6</accession>
<reference evidence="2" key="1">
    <citation type="journal article" date="2019" name="Int. J. Syst. Evol. Microbiol.">
        <title>The Global Catalogue of Microorganisms (GCM) 10K type strain sequencing project: providing services to taxonomists for standard genome sequencing and annotation.</title>
        <authorList>
            <consortium name="The Broad Institute Genomics Platform"/>
            <consortium name="The Broad Institute Genome Sequencing Center for Infectious Disease"/>
            <person name="Wu L."/>
            <person name="Ma J."/>
        </authorList>
    </citation>
    <scope>NUCLEOTIDE SEQUENCE [LARGE SCALE GENOMIC DNA]</scope>
    <source>
        <strain evidence="2">JCM 16722</strain>
    </source>
</reference>
<dbReference type="InterPro" id="IPR030890">
    <property type="entry name" value="LP_HExxH_w_TonB"/>
</dbReference>
<dbReference type="Proteomes" id="UP001500167">
    <property type="component" value="Unassembled WGS sequence"/>
</dbReference>
<evidence type="ECO:0000313" key="1">
    <source>
        <dbReference type="EMBL" id="GAA4183191.1"/>
    </source>
</evidence>
<dbReference type="Gene3D" id="3.40.390.70">
    <property type="match status" value="1"/>
</dbReference>
<evidence type="ECO:0008006" key="3">
    <source>
        <dbReference type="Google" id="ProtNLM"/>
    </source>
</evidence>
<gene>
    <name evidence="1" type="ORF">GCM10022218_41510</name>
</gene>
<dbReference type="Pfam" id="PF15890">
    <property type="entry name" value="Peptidase_Mx1"/>
    <property type="match status" value="1"/>
</dbReference>
<comment type="caution">
    <text evidence="1">The sequence shown here is derived from an EMBL/GenBank/DDBJ whole genome shotgun (WGS) entry which is preliminary data.</text>
</comment>
<sequence length="478" mass="54261">MKRYFQYIITGCVLAIMTITSCSKDSDKLDVDMNSFNTDPEGNSEVDQWLMSELTDPFNIEVIYRFDRNLTDVSKDIAPVAIDKVKPMMEAVLNLYLKPYQKVAGNKFIKTLAPKQYLLYGSVSYNTNGSVTLGTADGGRKVTLYGVNSFNSATVEGDNGVRRKLRTIHHEFTHILNQNVPIPSDFEAVTKGDYYADWTNSSNTDAVAKSLGFVSRYARGQYSEDFAEMTAHLLVEGQVWFDNYVVSAPLAAQQKLRKKEEIVVRYFKDAFDVDFRVLQTEVQNAFKTLYNAKDPNDLTQTLANWINTNKVATITFDPNSPIYDKYGISSTFKTVWNNFKNAVSTQEPSGNRRYPQTLQLRFSSDNIMTLRVTYLNNAQTSTLFADYDFDLKSNTSNGEVIFSKRMPEGTTTAHGNGGTVYFKDHFERFLLPYFTNRIFIADWLPSGISSTDPLYRTYGGFYEKGATANYFYGPIELK</sequence>
<dbReference type="RefSeq" id="WP_346088068.1">
    <property type="nucleotide sequence ID" value="NZ_BAAAZK010000008.1"/>
</dbReference>